<dbReference type="Pfam" id="PF09084">
    <property type="entry name" value="NMT1"/>
    <property type="match status" value="1"/>
</dbReference>
<name>A0A9X2APP2_9BURK</name>
<keyword evidence="3 4" id="KW-0732">Signal</keyword>
<evidence type="ECO:0000256" key="4">
    <source>
        <dbReference type="SAM" id="SignalP"/>
    </source>
</evidence>
<dbReference type="EMBL" id="JALGBI010000003">
    <property type="protein sequence ID" value="MCJ0765559.1"/>
    <property type="molecule type" value="Genomic_DNA"/>
</dbReference>
<accession>A0A9X2APP2</accession>
<feature type="signal peptide" evidence="4">
    <location>
        <begin position="1"/>
        <end position="27"/>
    </location>
</feature>
<sequence length="314" mass="33357">MPFISRRLAAFALALPLALGAACGAFAQTRITVGYVAIPDLTPLYVAKEQGFFDKRGLDVTLQTIPINPNIPPALQSNSIQIGTVTPSVLMQAADSGLALKVIAGGSLLTRDGKVPAIVVRKGVEIKGPQDFVGKRVGVAGFGATLHVLFRKWLADHGVDAKKVNFVEVSLPQTLDLLRGGTIDVAVPAEPFATRILQAGVATAYGYVSDDFPESGVLPIVYGATAEWLARNATAARAFREALDEGIAFHAKNPEASRASMGKYLRLPPDVLATLAVPPLSTVVTEPQIRFWADAMKAQGMLKTSLRSADFIVR</sequence>
<comment type="caution">
    <text evidence="6">The sequence shown here is derived from an EMBL/GenBank/DDBJ whole genome shotgun (WGS) entry which is preliminary data.</text>
</comment>
<feature type="domain" description="SsuA/THI5-like" evidence="5">
    <location>
        <begin position="39"/>
        <end position="256"/>
    </location>
</feature>
<proteinExistence type="inferred from homology"/>
<dbReference type="PROSITE" id="PS51257">
    <property type="entry name" value="PROKAR_LIPOPROTEIN"/>
    <property type="match status" value="1"/>
</dbReference>
<evidence type="ECO:0000313" key="7">
    <source>
        <dbReference type="Proteomes" id="UP001139447"/>
    </source>
</evidence>
<dbReference type="SUPFAM" id="SSF53850">
    <property type="entry name" value="Periplasmic binding protein-like II"/>
    <property type="match status" value="1"/>
</dbReference>
<dbReference type="InterPro" id="IPR015168">
    <property type="entry name" value="SsuA/THI5"/>
</dbReference>
<protein>
    <submittedName>
        <fullName evidence="6">ABC transporter substrate-binding protein</fullName>
    </submittedName>
</protein>
<dbReference type="PANTHER" id="PTHR30024">
    <property type="entry name" value="ALIPHATIC SULFONATES-BINDING PROTEIN-RELATED"/>
    <property type="match status" value="1"/>
</dbReference>
<evidence type="ECO:0000256" key="2">
    <source>
        <dbReference type="ARBA" id="ARBA00010742"/>
    </source>
</evidence>
<dbReference type="GO" id="GO:0042597">
    <property type="term" value="C:periplasmic space"/>
    <property type="evidence" value="ECO:0007669"/>
    <property type="project" value="UniProtKB-SubCell"/>
</dbReference>
<organism evidence="6 7">
    <name type="scientific">Variovorax terrae</name>
    <dbReference type="NCBI Taxonomy" id="2923278"/>
    <lineage>
        <taxon>Bacteria</taxon>
        <taxon>Pseudomonadati</taxon>
        <taxon>Pseudomonadota</taxon>
        <taxon>Betaproteobacteria</taxon>
        <taxon>Burkholderiales</taxon>
        <taxon>Comamonadaceae</taxon>
        <taxon>Variovorax</taxon>
    </lineage>
</organism>
<evidence type="ECO:0000259" key="5">
    <source>
        <dbReference type="Pfam" id="PF09084"/>
    </source>
</evidence>
<reference evidence="6" key="1">
    <citation type="submission" date="2022-03" db="EMBL/GenBank/DDBJ databases">
        <authorList>
            <person name="Woo C.Y."/>
        </authorList>
    </citation>
    <scope>NUCLEOTIDE SEQUENCE</scope>
    <source>
        <strain evidence="6">CYS-02</strain>
    </source>
</reference>
<feature type="chain" id="PRO_5040786793" evidence="4">
    <location>
        <begin position="28"/>
        <end position="314"/>
    </location>
</feature>
<evidence type="ECO:0000313" key="6">
    <source>
        <dbReference type="EMBL" id="MCJ0765559.1"/>
    </source>
</evidence>
<dbReference type="PANTHER" id="PTHR30024:SF47">
    <property type="entry name" value="TAURINE-BINDING PERIPLASMIC PROTEIN"/>
    <property type="match status" value="1"/>
</dbReference>
<comment type="subcellular location">
    <subcellularLocation>
        <location evidence="1">Periplasm</location>
    </subcellularLocation>
</comment>
<gene>
    <name evidence="6" type="ORF">MMF98_20285</name>
</gene>
<keyword evidence="7" id="KW-1185">Reference proteome</keyword>
<evidence type="ECO:0000256" key="1">
    <source>
        <dbReference type="ARBA" id="ARBA00004418"/>
    </source>
</evidence>
<evidence type="ECO:0000256" key="3">
    <source>
        <dbReference type="ARBA" id="ARBA00022729"/>
    </source>
</evidence>
<dbReference type="AlphaFoldDB" id="A0A9X2APP2"/>
<comment type="similarity">
    <text evidence="2">Belongs to the bacterial solute-binding protein SsuA/TauA family.</text>
</comment>
<dbReference type="Gene3D" id="3.40.190.10">
    <property type="entry name" value="Periplasmic binding protein-like II"/>
    <property type="match status" value="2"/>
</dbReference>
<dbReference type="Proteomes" id="UP001139447">
    <property type="component" value="Unassembled WGS sequence"/>
</dbReference>
<dbReference type="RefSeq" id="WP_243309084.1">
    <property type="nucleotide sequence ID" value="NZ_JALGBI010000003.1"/>
</dbReference>